<evidence type="ECO:0000313" key="1">
    <source>
        <dbReference type="EMBL" id="AIC15135.1"/>
    </source>
</evidence>
<dbReference type="KEGG" id="nvn:NVIE_009100"/>
<dbReference type="RefSeq" id="WP_075054210.1">
    <property type="nucleotide sequence ID" value="NZ_CP007536.1"/>
</dbReference>
<organism evidence="1 2">
    <name type="scientific">Nitrososphaera viennensis EN76</name>
    <dbReference type="NCBI Taxonomy" id="926571"/>
    <lineage>
        <taxon>Archaea</taxon>
        <taxon>Nitrososphaerota</taxon>
        <taxon>Nitrososphaeria</taxon>
        <taxon>Nitrososphaerales</taxon>
        <taxon>Nitrososphaeraceae</taxon>
        <taxon>Nitrososphaera</taxon>
    </lineage>
</organism>
<dbReference type="HOGENOM" id="CLU_1485941_0_0_2"/>
<name>A0A060HIJ1_9ARCH</name>
<dbReference type="STRING" id="926571.NVIE_009100"/>
<dbReference type="Proteomes" id="UP000027093">
    <property type="component" value="Chromosome"/>
</dbReference>
<protein>
    <submittedName>
        <fullName evidence="1">Uncharacterized protein</fullName>
    </submittedName>
</protein>
<proteinExistence type="predicted"/>
<evidence type="ECO:0000313" key="2">
    <source>
        <dbReference type="Proteomes" id="UP000027093"/>
    </source>
</evidence>
<gene>
    <name evidence="1" type="ORF">NVIE_009100</name>
</gene>
<accession>A0A060HIJ1</accession>
<sequence length="181" mass="19985">MAEALVTFSSVSGVKKRATLAYPTLSGMKHQYDCIFVLDGATYVVECKKQNQQASKNQIYYFNSTITDHALGMKVDGIQGEIRGIFLSTTDLDEPSAIYAVFSGIRVITPGTPPPEYMAERTDPASDLFRIIKSVISGIPAKNPLFFDKLKRPDRSAPTVYEEYMTALAEWKAGRGQKEGS</sequence>
<dbReference type="AlphaFoldDB" id="A0A060HIJ1"/>
<keyword evidence="2" id="KW-1185">Reference proteome</keyword>
<reference evidence="1 2" key="1">
    <citation type="journal article" date="2014" name="Int. J. Syst. Evol. Microbiol.">
        <title>Nitrososphaera viennensis gen. nov., sp. nov., an aerobic and mesophilic, ammonia-oxidizing archaeon from soil and a member of the archaeal phylum Thaumarchaeota.</title>
        <authorList>
            <person name="Stieglmeier M."/>
            <person name="Klingl A."/>
            <person name="Alves R.J."/>
            <person name="Rittmann S.K."/>
            <person name="Melcher M."/>
            <person name="Leisch N."/>
            <person name="Schleper C."/>
        </authorList>
    </citation>
    <scope>NUCLEOTIDE SEQUENCE [LARGE SCALE GENOMIC DNA]</scope>
    <source>
        <strain evidence="1">EN76</strain>
    </source>
</reference>
<dbReference type="GeneID" id="74946179"/>
<dbReference type="EMBL" id="CP007536">
    <property type="protein sequence ID" value="AIC15135.1"/>
    <property type="molecule type" value="Genomic_DNA"/>
</dbReference>